<evidence type="ECO:0000256" key="1">
    <source>
        <dbReference type="ARBA" id="ARBA00004123"/>
    </source>
</evidence>
<dbReference type="SUPFAM" id="SSF55979">
    <property type="entry name" value="DNA clamp"/>
    <property type="match status" value="1"/>
</dbReference>
<reference evidence="5 6" key="1">
    <citation type="submission" date="2023-04" db="EMBL/GenBank/DDBJ databases">
        <title>Genome of Basidiobolus ranarum AG-B5.</title>
        <authorList>
            <person name="Stajich J.E."/>
            <person name="Carter-House D."/>
            <person name="Gryganskyi A."/>
        </authorList>
    </citation>
    <scope>NUCLEOTIDE SEQUENCE [LARGE SCALE GENOMIC DNA]</scope>
    <source>
        <strain evidence="5 6">AG-B5</strain>
    </source>
</reference>
<dbReference type="EMBL" id="JASJQH010000241">
    <property type="protein sequence ID" value="KAK9765649.1"/>
    <property type="molecule type" value="Genomic_DNA"/>
</dbReference>
<dbReference type="PANTHER" id="PTHR12900:SF0">
    <property type="entry name" value="CHECKPOINT PROTEIN"/>
    <property type="match status" value="1"/>
</dbReference>
<dbReference type="InterPro" id="IPR007150">
    <property type="entry name" value="HUS1/Mec3"/>
</dbReference>
<evidence type="ECO:0000256" key="3">
    <source>
        <dbReference type="ARBA" id="ARBA00023242"/>
    </source>
</evidence>
<accession>A0ABR2WVU3</accession>
<keyword evidence="3" id="KW-0539">Nucleus</keyword>
<dbReference type="InterPro" id="IPR046938">
    <property type="entry name" value="DNA_clamp_sf"/>
</dbReference>
<evidence type="ECO:0000256" key="2">
    <source>
        <dbReference type="ARBA" id="ARBA00005563"/>
    </source>
</evidence>
<comment type="subcellular location">
    <subcellularLocation>
        <location evidence="1">Nucleus</location>
    </subcellularLocation>
</comment>
<dbReference type="Proteomes" id="UP001479436">
    <property type="component" value="Unassembled WGS sequence"/>
</dbReference>
<name>A0ABR2WVU3_9FUNG</name>
<dbReference type="InterPro" id="IPR016580">
    <property type="entry name" value="HUS1"/>
</dbReference>
<sequence>MRMRTRVVNPSVFLKVAQAVEKLSKVCLLKFIPEKLHFIVITDLEGGGVQVWSQINSSSMFVDYRVESAHENEIYLEIQLEYLLRALKSCIGSLDVNMKLTKRDGLPTLSFTIANQSRTGKEVLLTQDIPIKVLTPNQMETIKEPLVPEPQVHIMMPPLLSVRTIVERMRNISDHVIVSANMNGEFTLKVESEAVQVETFYKSLINPELDLSQVDASRQPSLNRDPEDFAHARIDIKNFIKFLHSYHVSPSNVVCCIIEGHALVLYVYVGGNNPNQDQYGVLTYYVPIKHS</sequence>
<comment type="caution">
    <text evidence="5">The sequence shown here is derived from an EMBL/GenBank/DDBJ whole genome shotgun (WGS) entry which is preliminary data.</text>
</comment>
<dbReference type="PANTHER" id="PTHR12900">
    <property type="entry name" value="MITOTIC AND DNA DAMAGE CHECKPOINT PROTEIN HUS1"/>
    <property type="match status" value="1"/>
</dbReference>
<evidence type="ECO:0000313" key="5">
    <source>
        <dbReference type="EMBL" id="KAK9765649.1"/>
    </source>
</evidence>
<gene>
    <name evidence="5" type="primary">hus1</name>
    <name evidence="5" type="ORF">K7432_005847</name>
</gene>
<dbReference type="Gene3D" id="3.70.10.10">
    <property type="match status" value="1"/>
</dbReference>
<comment type="similarity">
    <text evidence="2 4">Belongs to the HUS1 family.</text>
</comment>
<organism evidence="5 6">
    <name type="scientific">Basidiobolus ranarum</name>
    <dbReference type="NCBI Taxonomy" id="34480"/>
    <lineage>
        <taxon>Eukaryota</taxon>
        <taxon>Fungi</taxon>
        <taxon>Fungi incertae sedis</taxon>
        <taxon>Zoopagomycota</taxon>
        <taxon>Entomophthoromycotina</taxon>
        <taxon>Basidiobolomycetes</taxon>
        <taxon>Basidiobolales</taxon>
        <taxon>Basidiobolaceae</taxon>
        <taxon>Basidiobolus</taxon>
    </lineage>
</organism>
<keyword evidence="6" id="KW-1185">Reference proteome</keyword>
<evidence type="ECO:0000256" key="4">
    <source>
        <dbReference type="PIRNR" id="PIRNR011312"/>
    </source>
</evidence>
<dbReference type="PIRSF" id="PIRSF011312">
    <property type="entry name" value="Cell_cycle_HUS1"/>
    <property type="match status" value="1"/>
</dbReference>
<evidence type="ECO:0000313" key="6">
    <source>
        <dbReference type="Proteomes" id="UP001479436"/>
    </source>
</evidence>
<proteinExistence type="inferred from homology"/>
<protein>
    <recommendedName>
        <fullName evidence="4">Checkpoint protein</fullName>
    </recommendedName>
</protein>
<dbReference type="Pfam" id="PF04005">
    <property type="entry name" value="Hus1"/>
    <property type="match status" value="1"/>
</dbReference>